<proteinExistence type="predicted"/>
<reference evidence="1" key="1">
    <citation type="submission" date="2022-07" db="EMBL/GenBank/DDBJ databases">
        <title>Phylogenomic reconstructions and comparative analyses of Kickxellomycotina fungi.</title>
        <authorList>
            <person name="Reynolds N.K."/>
            <person name="Stajich J.E."/>
            <person name="Barry K."/>
            <person name="Grigoriev I.V."/>
            <person name="Crous P."/>
            <person name="Smith M.E."/>
        </authorList>
    </citation>
    <scope>NUCLEOTIDE SEQUENCE</scope>
    <source>
        <strain evidence="1">CBS 109366</strain>
    </source>
</reference>
<evidence type="ECO:0000313" key="2">
    <source>
        <dbReference type="Proteomes" id="UP001140234"/>
    </source>
</evidence>
<dbReference type="Proteomes" id="UP001140234">
    <property type="component" value="Unassembled WGS sequence"/>
</dbReference>
<accession>A0ACC1JVL0</accession>
<protein>
    <submittedName>
        <fullName evidence="1">mRNA splicing protein</fullName>
    </submittedName>
</protein>
<dbReference type="EMBL" id="JANBUJ010001205">
    <property type="protein sequence ID" value="KAJ2768315.1"/>
    <property type="molecule type" value="Genomic_DNA"/>
</dbReference>
<evidence type="ECO:0000313" key="1">
    <source>
        <dbReference type="EMBL" id="KAJ2768315.1"/>
    </source>
</evidence>
<keyword evidence="2" id="KW-1185">Reference proteome</keyword>
<gene>
    <name evidence="1" type="primary">PRP45</name>
    <name evidence="1" type="ORF">IWQ57_003593</name>
</gene>
<sequence length="364" mass="39478">MSSITQFLPEPKNAAGARRPAHDAGSDDGAVVAAAARSIPAYGQRQGWVPKTLDDFGDGGAYPEIRMLQYPLGMGKTRGAKGNALARSVDAQGNASYDALARHGRRENETVQAAFKDLVPLRQRNDFDDAQEAIPERPDADAVRDAAERTRRALEKKLGSRAKPAAARGARGGARAEPTYVRYTPNQQGAEYNSGASQRLVRVTDMPVDPMEPPKIRLQKQAHAPPSPPAPVMHSPPRKLTAEEQKEWTVPPCVSNWKNIHGFTVALDKRLAADGRGAEEAVVSDNFARLSEALISAESQARREIAERAKIQQTLAQREKDAKEERLRLLAQRAREERAANPRGGPEPAGGYAPPAMDSTARPA</sequence>
<comment type="caution">
    <text evidence="1">The sequence shown here is derived from an EMBL/GenBank/DDBJ whole genome shotgun (WGS) entry which is preliminary data.</text>
</comment>
<organism evidence="1 2">
    <name type="scientific">Coemansia nantahalensis</name>
    <dbReference type="NCBI Taxonomy" id="2789366"/>
    <lineage>
        <taxon>Eukaryota</taxon>
        <taxon>Fungi</taxon>
        <taxon>Fungi incertae sedis</taxon>
        <taxon>Zoopagomycota</taxon>
        <taxon>Kickxellomycotina</taxon>
        <taxon>Kickxellomycetes</taxon>
        <taxon>Kickxellales</taxon>
        <taxon>Kickxellaceae</taxon>
        <taxon>Coemansia</taxon>
    </lineage>
</organism>
<name>A0ACC1JVL0_9FUNG</name>
<feature type="non-terminal residue" evidence="1">
    <location>
        <position position="364"/>
    </location>
</feature>